<sequence>MAAVEDVTANLPSLQFEAALTHQEKELLYLRGRSHALTVSACAQAAFLVAVLNDARQKIVEIKFPVKKRSSKLLQEAPKRDPLLVGIIGCGRLGKQLANTLLTFSDVHPEELFLSTRRPETLSSLQAKGVHCGFDNIKVCSTVHILFICCLPSQLPTVAKEIKGHLTCPVYVLVGGTPLSRIRQLLEYDQIIKPEFSWKIPDPADKSGNDWNIGKEINEILREDPLSCDVTCPLNLNKETAVVQTGEEWAELAVLTFLNMCTDKELGKGEAVSLCNTIMFGVGPADDPRDGVLLDEVIQEERKLAVSSDPVDKQYFPHFDLAKPPVIQSKLGERFMDCNGSLRRLFIKRYRAVFDKFQYWKGVPTSMP</sequence>
<proteinExistence type="inferred from homology"/>
<dbReference type="EMBL" id="CALNXK010000120">
    <property type="protein sequence ID" value="CAH3161390.1"/>
    <property type="molecule type" value="Genomic_DNA"/>
</dbReference>
<name>A0ABN8QBP0_9CNID</name>
<dbReference type="SUPFAM" id="SSF51735">
    <property type="entry name" value="NAD(P)-binding Rossmann-fold domains"/>
    <property type="match status" value="1"/>
</dbReference>
<feature type="domain" description="Pyrroline-5-carboxylate reductase catalytic N-terminal" evidence="2">
    <location>
        <begin position="85"/>
        <end position="164"/>
    </location>
</feature>
<dbReference type="Proteomes" id="UP001159405">
    <property type="component" value="Unassembled WGS sequence"/>
</dbReference>
<evidence type="ECO:0000313" key="3">
    <source>
        <dbReference type="EMBL" id="CAH3161390.1"/>
    </source>
</evidence>
<organism evidence="3 4">
    <name type="scientific">Porites lobata</name>
    <dbReference type="NCBI Taxonomy" id="104759"/>
    <lineage>
        <taxon>Eukaryota</taxon>
        <taxon>Metazoa</taxon>
        <taxon>Cnidaria</taxon>
        <taxon>Anthozoa</taxon>
        <taxon>Hexacorallia</taxon>
        <taxon>Scleractinia</taxon>
        <taxon>Fungiina</taxon>
        <taxon>Poritidae</taxon>
        <taxon>Porites</taxon>
    </lineage>
</organism>
<gene>
    <name evidence="3" type="ORF">PLOB_00004919</name>
</gene>
<dbReference type="InterPro" id="IPR036291">
    <property type="entry name" value="NAD(P)-bd_dom_sf"/>
</dbReference>
<keyword evidence="4" id="KW-1185">Reference proteome</keyword>
<protein>
    <recommendedName>
        <fullName evidence="2">Pyrroline-5-carboxylate reductase catalytic N-terminal domain-containing protein</fullName>
    </recommendedName>
</protein>
<evidence type="ECO:0000313" key="4">
    <source>
        <dbReference type="Proteomes" id="UP001159405"/>
    </source>
</evidence>
<dbReference type="Pfam" id="PF03807">
    <property type="entry name" value="F420_oxidored"/>
    <property type="match status" value="1"/>
</dbReference>
<evidence type="ECO:0000259" key="2">
    <source>
        <dbReference type="Pfam" id="PF03807"/>
    </source>
</evidence>
<comment type="caution">
    <text evidence="3">The sequence shown here is derived from an EMBL/GenBank/DDBJ whole genome shotgun (WGS) entry which is preliminary data.</text>
</comment>
<accession>A0ABN8QBP0</accession>
<dbReference type="PANTHER" id="PTHR11645:SF58">
    <property type="entry name" value="NADP-DEPENDENT OXIDOREDUCTASE DOMAIN-CONTAINING PROTEIN 1"/>
    <property type="match status" value="1"/>
</dbReference>
<dbReference type="InterPro" id="IPR028939">
    <property type="entry name" value="P5C_Rdtase_cat_N"/>
</dbReference>
<dbReference type="PANTHER" id="PTHR11645">
    <property type="entry name" value="PYRROLINE-5-CARBOXYLATE REDUCTASE"/>
    <property type="match status" value="1"/>
</dbReference>
<reference evidence="3 4" key="1">
    <citation type="submission" date="2022-05" db="EMBL/GenBank/DDBJ databases">
        <authorList>
            <consortium name="Genoscope - CEA"/>
            <person name="William W."/>
        </authorList>
    </citation>
    <scope>NUCLEOTIDE SEQUENCE [LARGE SCALE GENOMIC DNA]</scope>
</reference>
<evidence type="ECO:0000256" key="1">
    <source>
        <dbReference type="ARBA" id="ARBA00005525"/>
    </source>
</evidence>
<comment type="similarity">
    <text evidence="1">Belongs to the pyrroline-5-carboxylate reductase family.</text>
</comment>
<dbReference type="Gene3D" id="3.40.50.720">
    <property type="entry name" value="NAD(P)-binding Rossmann-like Domain"/>
    <property type="match status" value="1"/>
</dbReference>